<dbReference type="PROSITE" id="PS50851">
    <property type="entry name" value="CHEW"/>
    <property type="match status" value="1"/>
</dbReference>
<evidence type="ECO:0000313" key="3">
    <source>
        <dbReference type="Proteomes" id="UP001151234"/>
    </source>
</evidence>
<evidence type="ECO:0000313" key="2">
    <source>
        <dbReference type="EMBL" id="MDA5401031.1"/>
    </source>
</evidence>
<sequence>MDEHAEIISFRLGDQDFCVDIGSIREIRGFAQATALPNAPRHVLGVINLRGSVIPVVDLAAMLGFATIEPNERCAIIVTEISGKMVGLLVENVSDMVSVSADQIQPTPDVDDGFDHHSIKGVVALEDQLICFLDLDVLFPSSNKDFEAAA</sequence>
<dbReference type="InterPro" id="IPR036061">
    <property type="entry name" value="CheW-like_dom_sf"/>
</dbReference>
<feature type="domain" description="CheW-like" evidence="1">
    <location>
        <begin position="4"/>
        <end position="144"/>
    </location>
</feature>
<accession>A0A9X3UMF4</accession>
<dbReference type="Proteomes" id="UP001151234">
    <property type="component" value="Unassembled WGS sequence"/>
</dbReference>
<dbReference type="SUPFAM" id="SSF50341">
    <property type="entry name" value="CheW-like"/>
    <property type="match status" value="1"/>
</dbReference>
<name>A0A9X3UMF4_9HYPH</name>
<dbReference type="AlphaFoldDB" id="A0A9X3UMF4"/>
<evidence type="ECO:0000259" key="1">
    <source>
        <dbReference type="PROSITE" id="PS50851"/>
    </source>
</evidence>
<dbReference type="Gene3D" id="2.30.30.40">
    <property type="entry name" value="SH3 Domains"/>
    <property type="match status" value="1"/>
</dbReference>
<dbReference type="RefSeq" id="WP_267992841.1">
    <property type="nucleotide sequence ID" value="NZ_JAPJZI010000001.1"/>
</dbReference>
<dbReference type="InterPro" id="IPR002545">
    <property type="entry name" value="CheW-lke_dom"/>
</dbReference>
<dbReference type="GO" id="GO:0007165">
    <property type="term" value="P:signal transduction"/>
    <property type="evidence" value="ECO:0007669"/>
    <property type="project" value="InterPro"/>
</dbReference>
<proteinExistence type="predicted"/>
<dbReference type="InterPro" id="IPR039315">
    <property type="entry name" value="CheW"/>
</dbReference>
<dbReference type="SMART" id="SM00260">
    <property type="entry name" value="CheW"/>
    <property type="match status" value="1"/>
</dbReference>
<dbReference type="GO" id="GO:0006935">
    <property type="term" value="P:chemotaxis"/>
    <property type="evidence" value="ECO:0007669"/>
    <property type="project" value="InterPro"/>
</dbReference>
<dbReference type="EMBL" id="JAPJZI010000001">
    <property type="protein sequence ID" value="MDA5401031.1"/>
    <property type="molecule type" value="Genomic_DNA"/>
</dbReference>
<organism evidence="2 3">
    <name type="scientific">Hoeflea prorocentri</name>
    <dbReference type="NCBI Taxonomy" id="1922333"/>
    <lineage>
        <taxon>Bacteria</taxon>
        <taxon>Pseudomonadati</taxon>
        <taxon>Pseudomonadota</taxon>
        <taxon>Alphaproteobacteria</taxon>
        <taxon>Hyphomicrobiales</taxon>
        <taxon>Rhizobiaceae</taxon>
        <taxon>Hoeflea</taxon>
    </lineage>
</organism>
<gene>
    <name evidence="2" type="ORF">OQ273_20825</name>
</gene>
<comment type="caution">
    <text evidence="2">The sequence shown here is derived from an EMBL/GenBank/DDBJ whole genome shotgun (WGS) entry which is preliminary data.</text>
</comment>
<keyword evidence="3" id="KW-1185">Reference proteome</keyword>
<dbReference type="GO" id="GO:0005829">
    <property type="term" value="C:cytosol"/>
    <property type="evidence" value="ECO:0007669"/>
    <property type="project" value="TreeGrafter"/>
</dbReference>
<dbReference type="PANTHER" id="PTHR22617">
    <property type="entry name" value="CHEMOTAXIS SENSOR HISTIDINE KINASE-RELATED"/>
    <property type="match status" value="1"/>
</dbReference>
<dbReference type="Gene3D" id="2.40.50.180">
    <property type="entry name" value="CheA-289, Domain 4"/>
    <property type="match status" value="1"/>
</dbReference>
<dbReference type="CDD" id="cd00732">
    <property type="entry name" value="CheW"/>
    <property type="match status" value="1"/>
</dbReference>
<protein>
    <submittedName>
        <fullName evidence="2">Chemotaxis protein CheW</fullName>
    </submittedName>
</protein>
<dbReference type="Pfam" id="PF01584">
    <property type="entry name" value="CheW"/>
    <property type="match status" value="1"/>
</dbReference>
<dbReference type="PANTHER" id="PTHR22617:SF23">
    <property type="entry name" value="CHEMOTAXIS PROTEIN CHEW"/>
    <property type="match status" value="1"/>
</dbReference>
<reference evidence="2" key="1">
    <citation type="submission" date="2022-11" db="EMBL/GenBank/DDBJ databases">
        <title>Draft genome sequence of Hoeflea poritis E7-10 and Hoeflea prorocentri PM5-8, separated from scleractinian coral Porites lutea and marine dinoflagellate.</title>
        <authorList>
            <person name="Zhang G."/>
            <person name="Wei Q."/>
            <person name="Cai L."/>
        </authorList>
    </citation>
    <scope>NUCLEOTIDE SEQUENCE</scope>
    <source>
        <strain evidence="2">PM5-8</strain>
    </source>
</reference>